<keyword evidence="7" id="KW-1185">Reference proteome</keyword>
<dbReference type="SUPFAM" id="SSF69593">
    <property type="entry name" value="Glycerol-3-phosphate (1)-acyltransferase"/>
    <property type="match status" value="1"/>
</dbReference>
<dbReference type="Pfam" id="PF01553">
    <property type="entry name" value="Acyltransferase"/>
    <property type="match status" value="1"/>
</dbReference>
<keyword evidence="3 4" id="KW-0012">Acyltransferase</keyword>
<dbReference type="PANTHER" id="PTHR10434:SF40">
    <property type="entry name" value="1-ACYL-SN-GLYCEROL-3-PHOSPHATE ACYLTRANSFERASE"/>
    <property type="match status" value="1"/>
</dbReference>
<proteinExistence type="inferred from homology"/>
<protein>
    <recommendedName>
        <fullName evidence="4">1-acyl-sn-glycerol-3-phosphate acyltransferase</fullName>
        <ecNumber evidence="4">2.3.1.51</ecNumber>
    </recommendedName>
</protein>
<evidence type="ECO:0000256" key="2">
    <source>
        <dbReference type="ARBA" id="ARBA00022679"/>
    </source>
</evidence>
<dbReference type="PANTHER" id="PTHR10434">
    <property type="entry name" value="1-ACYL-SN-GLYCEROL-3-PHOSPHATE ACYLTRANSFERASE"/>
    <property type="match status" value="1"/>
</dbReference>
<sequence length="218" mass="23606">MNKRNTEGAVDVLYQPLAKLARLVLRGFGKFEVIGAERLPAEGGYVITCTHRGWIDVIALGSSLLPTEVHFMAKKELFRKKIADKFLRDINAFPVDRENPGPSSLKVPIQLLKQGKTIGIFPSGTRSSEDVPLKRGAVTIAKMAKVPVVPAAFSGPTTFKGLLRGAKTRIVIGDPIPTVSSEPSEGKKDLGELVDRLALAMNTLETGLERLDKGHAPE</sequence>
<evidence type="ECO:0000256" key="1">
    <source>
        <dbReference type="ARBA" id="ARBA00008655"/>
    </source>
</evidence>
<comment type="domain">
    <text evidence="4">The HXXXXD motif is essential for acyltransferase activity and may constitute the binding site for the phosphate moiety of the glycerol-3-phosphate.</text>
</comment>
<evidence type="ECO:0000259" key="5">
    <source>
        <dbReference type="SMART" id="SM00563"/>
    </source>
</evidence>
<evidence type="ECO:0000313" key="6">
    <source>
        <dbReference type="EMBL" id="QDH20682.1"/>
    </source>
</evidence>
<keyword evidence="2 4" id="KW-0808">Transferase</keyword>
<evidence type="ECO:0000256" key="4">
    <source>
        <dbReference type="RuleBase" id="RU361267"/>
    </source>
</evidence>
<comment type="catalytic activity">
    <reaction evidence="4">
        <text>a 1-acyl-sn-glycero-3-phosphate + an acyl-CoA = a 1,2-diacyl-sn-glycero-3-phosphate + CoA</text>
        <dbReference type="Rhea" id="RHEA:19709"/>
        <dbReference type="ChEBI" id="CHEBI:57287"/>
        <dbReference type="ChEBI" id="CHEBI:57970"/>
        <dbReference type="ChEBI" id="CHEBI:58342"/>
        <dbReference type="ChEBI" id="CHEBI:58608"/>
        <dbReference type="EC" id="2.3.1.51"/>
    </reaction>
</comment>
<dbReference type="EC" id="2.3.1.51" evidence="4"/>
<dbReference type="OrthoDB" id="9803035at2"/>
<comment type="similarity">
    <text evidence="1 4">Belongs to the 1-acyl-sn-glycerol-3-phosphate acyltransferase family.</text>
</comment>
<dbReference type="CDD" id="cd07989">
    <property type="entry name" value="LPLAT_AGPAT-like"/>
    <property type="match status" value="1"/>
</dbReference>
<dbReference type="NCBIfam" id="TIGR00530">
    <property type="entry name" value="AGP_acyltrn"/>
    <property type="match status" value="1"/>
</dbReference>
<dbReference type="AlphaFoldDB" id="A0A4Y6USM6"/>
<dbReference type="GO" id="GO:0006654">
    <property type="term" value="P:phosphatidic acid biosynthetic process"/>
    <property type="evidence" value="ECO:0007669"/>
    <property type="project" value="TreeGrafter"/>
</dbReference>
<keyword evidence="4" id="KW-0443">Lipid metabolism</keyword>
<dbReference type="Proteomes" id="UP000316968">
    <property type="component" value="Chromosome"/>
</dbReference>
<evidence type="ECO:0000256" key="3">
    <source>
        <dbReference type="ARBA" id="ARBA00023315"/>
    </source>
</evidence>
<accession>A0A4Y6USM6</accession>
<feature type="domain" description="Phospholipid/glycerol acyltransferase" evidence="5">
    <location>
        <begin position="45"/>
        <end position="156"/>
    </location>
</feature>
<dbReference type="GO" id="GO:0016020">
    <property type="term" value="C:membrane"/>
    <property type="evidence" value="ECO:0007669"/>
    <property type="project" value="InterPro"/>
</dbReference>
<dbReference type="InterPro" id="IPR004552">
    <property type="entry name" value="AGP_acyltrans"/>
</dbReference>
<dbReference type="KEGG" id="saca:FFV09_07330"/>
<keyword evidence="4" id="KW-0594">Phospholipid biosynthesis</keyword>
<keyword evidence="4" id="KW-1208">Phospholipid metabolism</keyword>
<dbReference type="GO" id="GO:0003841">
    <property type="term" value="F:1-acylglycerol-3-phosphate O-acyltransferase activity"/>
    <property type="evidence" value="ECO:0007669"/>
    <property type="project" value="UniProtKB-UniRule"/>
</dbReference>
<reference evidence="6 7" key="1">
    <citation type="submission" date="2019-06" db="EMBL/GenBank/DDBJ databases">
        <title>Saccharibacillus brassicae sp. nov., an endophytic bacterium isolated from Chinese cabbage seeds (Brassica pekinensis).</title>
        <authorList>
            <person name="Jiang L."/>
            <person name="Lee J."/>
            <person name="Kim S.W."/>
        </authorList>
    </citation>
    <scope>NUCLEOTIDE SEQUENCE [LARGE SCALE GENOMIC DNA]</scope>
    <source>
        <strain evidence="7">KCTC 43072 / ATSA2</strain>
    </source>
</reference>
<dbReference type="SMART" id="SM00563">
    <property type="entry name" value="PlsC"/>
    <property type="match status" value="1"/>
</dbReference>
<dbReference type="InterPro" id="IPR002123">
    <property type="entry name" value="Plipid/glycerol_acylTrfase"/>
</dbReference>
<name>A0A4Y6USM6_SACBS</name>
<gene>
    <name evidence="6" type="ORF">FFV09_07330</name>
</gene>
<evidence type="ECO:0000313" key="7">
    <source>
        <dbReference type="Proteomes" id="UP000316968"/>
    </source>
</evidence>
<dbReference type="EMBL" id="CP041217">
    <property type="protein sequence ID" value="QDH20682.1"/>
    <property type="molecule type" value="Genomic_DNA"/>
</dbReference>
<keyword evidence="4" id="KW-0444">Lipid biosynthesis</keyword>
<organism evidence="6 7">
    <name type="scientific">Saccharibacillus brassicae</name>
    <dbReference type="NCBI Taxonomy" id="2583377"/>
    <lineage>
        <taxon>Bacteria</taxon>
        <taxon>Bacillati</taxon>
        <taxon>Bacillota</taxon>
        <taxon>Bacilli</taxon>
        <taxon>Bacillales</taxon>
        <taxon>Paenibacillaceae</taxon>
        <taxon>Saccharibacillus</taxon>
    </lineage>
</organism>